<keyword evidence="4 9" id="KW-0812">Transmembrane</keyword>
<feature type="transmembrane region" description="Helical" evidence="9">
    <location>
        <begin position="298"/>
        <end position="322"/>
    </location>
</feature>
<evidence type="ECO:0000313" key="12">
    <source>
        <dbReference type="Proteomes" id="UP001499863"/>
    </source>
</evidence>
<accession>A0ABN1XNK0</accession>
<dbReference type="CDD" id="cd17321">
    <property type="entry name" value="MFS_MMR_MDR_like"/>
    <property type="match status" value="1"/>
</dbReference>
<dbReference type="SUPFAM" id="SSF103473">
    <property type="entry name" value="MFS general substrate transporter"/>
    <property type="match status" value="1"/>
</dbReference>
<evidence type="ECO:0000256" key="5">
    <source>
        <dbReference type="ARBA" id="ARBA00022989"/>
    </source>
</evidence>
<evidence type="ECO:0000313" key="11">
    <source>
        <dbReference type="EMBL" id="GAA1386241.1"/>
    </source>
</evidence>
<feature type="transmembrane region" description="Helical" evidence="9">
    <location>
        <begin position="423"/>
        <end position="443"/>
    </location>
</feature>
<name>A0ABN1XNK0_9ACTN</name>
<comment type="subcellular location">
    <subcellularLocation>
        <location evidence="1">Cell membrane</location>
        <topology evidence="1">Multi-pass membrane protein</topology>
    </subcellularLocation>
</comment>
<evidence type="ECO:0000259" key="10">
    <source>
        <dbReference type="PROSITE" id="PS50850"/>
    </source>
</evidence>
<evidence type="ECO:0000256" key="9">
    <source>
        <dbReference type="SAM" id="Phobius"/>
    </source>
</evidence>
<feature type="transmembrane region" description="Helical" evidence="9">
    <location>
        <begin position="108"/>
        <end position="130"/>
    </location>
</feature>
<evidence type="ECO:0000256" key="4">
    <source>
        <dbReference type="ARBA" id="ARBA00022692"/>
    </source>
</evidence>
<dbReference type="PROSITE" id="PS50850">
    <property type="entry name" value="MFS"/>
    <property type="match status" value="1"/>
</dbReference>
<proteinExistence type="predicted"/>
<keyword evidence="2" id="KW-0813">Transport</keyword>
<feature type="transmembrane region" description="Helical" evidence="9">
    <location>
        <begin position="40"/>
        <end position="63"/>
    </location>
</feature>
<keyword evidence="12" id="KW-1185">Reference proteome</keyword>
<gene>
    <name evidence="11" type="ORF">GCM10009639_09790</name>
</gene>
<dbReference type="Proteomes" id="UP001499863">
    <property type="component" value="Unassembled WGS sequence"/>
</dbReference>
<reference evidence="11 12" key="1">
    <citation type="journal article" date="2019" name="Int. J. Syst. Evol. Microbiol.">
        <title>The Global Catalogue of Microorganisms (GCM) 10K type strain sequencing project: providing services to taxonomists for standard genome sequencing and annotation.</title>
        <authorList>
            <consortium name="The Broad Institute Genomics Platform"/>
            <consortium name="The Broad Institute Genome Sequencing Center for Infectious Disease"/>
            <person name="Wu L."/>
            <person name="Ma J."/>
        </authorList>
    </citation>
    <scope>NUCLEOTIDE SEQUENCE [LARGE SCALE GENOMIC DNA]</scope>
    <source>
        <strain evidence="11 12">JCM 12393</strain>
    </source>
</reference>
<dbReference type="InterPro" id="IPR011701">
    <property type="entry name" value="MFS"/>
</dbReference>
<feature type="transmembrane region" description="Helical" evidence="9">
    <location>
        <begin position="75"/>
        <end position="96"/>
    </location>
</feature>
<dbReference type="PANTHER" id="PTHR42718:SF46">
    <property type="entry name" value="BLR6921 PROTEIN"/>
    <property type="match status" value="1"/>
</dbReference>
<feature type="transmembrane region" description="Helical" evidence="9">
    <location>
        <begin position="197"/>
        <end position="216"/>
    </location>
</feature>
<organism evidence="11 12">
    <name type="scientific">Kitasatospora putterlickiae</name>
    <dbReference type="NCBI Taxonomy" id="221725"/>
    <lineage>
        <taxon>Bacteria</taxon>
        <taxon>Bacillati</taxon>
        <taxon>Actinomycetota</taxon>
        <taxon>Actinomycetes</taxon>
        <taxon>Kitasatosporales</taxon>
        <taxon>Streptomycetaceae</taxon>
        <taxon>Kitasatospora</taxon>
    </lineage>
</organism>
<feature type="transmembrane region" description="Helical" evidence="9">
    <location>
        <begin position="463"/>
        <end position="483"/>
    </location>
</feature>
<keyword evidence="6 9" id="KW-0472">Membrane</keyword>
<feature type="transmembrane region" description="Helical" evidence="9">
    <location>
        <begin position="228"/>
        <end position="250"/>
    </location>
</feature>
<evidence type="ECO:0000256" key="2">
    <source>
        <dbReference type="ARBA" id="ARBA00022448"/>
    </source>
</evidence>
<keyword evidence="7" id="KW-0046">Antibiotic resistance</keyword>
<evidence type="ECO:0000256" key="3">
    <source>
        <dbReference type="ARBA" id="ARBA00022475"/>
    </source>
</evidence>
<dbReference type="PANTHER" id="PTHR42718">
    <property type="entry name" value="MAJOR FACILITATOR SUPERFAMILY MULTIDRUG TRANSPORTER MFSC"/>
    <property type="match status" value="1"/>
</dbReference>
<dbReference type="RefSeq" id="WP_425554696.1">
    <property type="nucleotide sequence ID" value="NZ_BAAAKJ010000044.1"/>
</dbReference>
<feature type="transmembrane region" description="Helical" evidence="9">
    <location>
        <begin position="389"/>
        <end position="411"/>
    </location>
</feature>
<dbReference type="EMBL" id="BAAAKJ010000044">
    <property type="protein sequence ID" value="GAA1386241.1"/>
    <property type="molecule type" value="Genomic_DNA"/>
</dbReference>
<keyword evidence="5 9" id="KW-1133">Transmembrane helix</keyword>
<dbReference type="InterPro" id="IPR020846">
    <property type="entry name" value="MFS_dom"/>
</dbReference>
<protein>
    <submittedName>
        <fullName evidence="11">MFS transporter</fullName>
    </submittedName>
</protein>
<dbReference type="Pfam" id="PF07690">
    <property type="entry name" value="MFS_1"/>
    <property type="match status" value="1"/>
</dbReference>
<evidence type="ECO:0000256" key="1">
    <source>
        <dbReference type="ARBA" id="ARBA00004651"/>
    </source>
</evidence>
<feature type="transmembrane region" description="Helical" evidence="9">
    <location>
        <begin position="256"/>
        <end position="278"/>
    </location>
</feature>
<feature type="transmembrane region" description="Helical" evidence="9">
    <location>
        <begin position="167"/>
        <end position="191"/>
    </location>
</feature>
<feature type="compositionally biased region" description="Low complexity" evidence="8">
    <location>
        <begin position="1"/>
        <end position="13"/>
    </location>
</feature>
<feature type="region of interest" description="Disordered" evidence="8">
    <location>
        <begin position="1"/>
        <end position="32"/>
    </location>
</feature>
<keyword evidence="3" id="KW-1003">Cell membrane</keyword>
<comment type="caution">
    <text evidence="11">The sequence shown here is derived from an EMBL/GenBank/DDBJ whole genome shotgun (WGS) entry which is preliminary data.</text>
</comment>
<evidence type="ECO:0000256" key="8">
    <source>
        <dbReference type="SAM" id="MobiDB-lite"/>
    </source>
</evidence>
<feature type="transmembrane region" description="Helical" evidence="9">
    <location>
        <begin position="363"/>
        <end position="383"/>
    </location>
</feature>
<dbReference type="Gene3D" id="1.20.1250.20">
    <property type="entry name" value="MFS general substrate transporter like domains"/>
    <property type="match status" value="1"/>
</dbReference>
<feature type="transmembrane region" description="Helical" evidence="9">
    <location>
        <begin position="334"/>
        <end position="351"/>
    </location>
</feature>
<dbReference type="Gene3D" id="1.20.1720.10">
    <property type="entry name" value="Multidrug resistance protein D"/>
    <property type="match status" value="1"/>
</dbReference>
<evidence type="ECO:0000256" key="7">
    <source>
        <dbReference type="ARBA" id="ARBA00023251"/>
    </source>
</evidence>
<evidence type="ECO:0000256" key="6">
    <source>
        <dbReference type="ARBA" id="ARBA00023136"/>
    </source>
</evidence>
<feature type="domain" description="Major facilitator superfamily (MFS) profile" evidence="10">
    <location>
        <begin position="41"/>
        <end position="487"/>
    </location>
</feature>
<feature type="compositionally biased region" description="Pro residues" evidence="8">
    <location>
        <begin position="14"/>
        <end position="31"/>
    </location>
</feature>
<sequence>MSASSAVPKTSTPVPAPAPVPAPGAAGPPPSARLTGRETAVLLVLCGAIFLEGVDVAMLNVALPSIRADLGMGTGSLSWVLSAYMLGYGGFMLLGGRTADLLGRRRTFLFWLTVFVLFSGLGGLAGAPWVLILARFATGLAAAFMTPAGLAIITTAFAEGPRRNRALLLYAGTAAAGFSLGLVAGGLLTAISWRWVFFAPVLLAGGLLIAALPLLPRDRPPARRPGERFDLAGAATATGAMLLLVHAVVRTGEPDAAAVLTLAELAGGLALLAAFVAVERRSAAPLVRLGLLRSGPLLRANLGALLFAGSFFGFQFTATLYLQDLRGWTPLQTGLALLAIGADAVLAPTLTPRLVERFGTVRVILGGFVLAAVSYALFLPVGMDWSYPMMFPTMILTGLAFALAYGPLTIAATDGVAEEEQGLAGGLLNTAFQFGAALGLSAVTTVHLAAVGSGSSGLDGFRAALAVPVAAVTLGALITALGLRRRRTAS</sequence>
<dbReference type="InterPro" id="IPR036259">
    <property type="entry name" value="MFS_trans_sf"/>
</dbReference>
<feature type="transmembrane region" description="Helical" evidence="9">
    <location>
        <begin position="136"/>
        <end position="158"/>
    </location>
</feature>